<accession>A0A9D9HP78</accession>
<gene>
    <name evidence="1" type="ORF">IAA81_04070</name>
</gene>
<evidence type="ECO:0000313" key="2">
    <source>
        <dbReference type="Proteomes" id="UP000823638"/>
    </source>
</evidence>
<reference evidence="1" key="2">
    <citation type="journal article" date="2021" name="PeerJ">
        <title>Extensive microbial diversity within the chicken gut microbiome revealed by metagenomics and culture.</title>
        <authorList>
            <person name="Gilroy R."/>
            <person name="Ravi A."/>
            <person name="Getino M."/>
            <person name="Pursley I."/>
            <person name="Horton D.L."/>
            <person name="Alikhan N.F."/>
            <person name="Baker D."/>
            <person name="Gharbi K."/>
            <person name="Hall N."/>
            <person name="Watson M."/>
            <person name="Adriaenssens E.M."/>
            <person name="Foster-Nyarko E."/>
            <person name="Jarju S."/>
            <person name="Secka A."/>
            <person name="Antonio M."/>
            <person name="Oren A."/>
            <person name="Chaudhuri R.R."/>
            <person name="La Ragione R."/>
            <person name="Hildebrand F."/>
            <person name="Pallen M.J."/>
        </authorList>
    </citation>
    <scope>NUCLEOTIDE SEQUENCE</scope>
    <source>
        <strain evidence="1">10532</strain>
    </source>
</reference>
<name>A0A9D9HP78_9SPIR</name>
<organism evidence="1 2">
    <name type="scientific">Candidatus Gallitreponema excrementavium</name>
    <dbReference type="NCBI Taxonomy" id="2840840"/>
    <lineage>
        <taxon>Bacteria</taxon>
        <taxon>Pseudomonadati</taxon>
        <taxon>Spirochaetota</taxon>
        <taxon>Spirochaetia</taxon>
        <taxon>Spirochaetales</taxon>
        <taxon>Candidatus Gallitreponema</taxon>
    </lineage>
</organism>
<dbReference type="Proteomes" id="UP000823638">
    <property type="component" value="Unassembled WGS sequence"/>
</dbReference>
<sequence>MMNNDFNRQFLTLVDEWGKHLDNTLLPELHELYRGQQMAVKSLEDIFQKKGVLREDPYRHETRIVDVEPVPGDSVPDSEKKDALSVRLSVYELTLDYINNYYQFNTGFINIDRIKKLSVFNKAFDWHNISGSGTSYNTKILADLVRDIKGGSDLVAAGMVSEAIVRLDRGMNRINWLLKNLTEYHKENYKALIRRELIPFLENSGLLEGHSAEELPDIFKQNFRKCIKDQPFYTELVNEVVNESFSSNADNYQFQVLEKIRSNVKLEGSKKIQAVDLRGLIVDCVRMLGSISPQLEALIKKMEDNRLLIENSRTGFWDKFRKFMKKLFNIKDKPVEIEIEIVDPVTHGVKRETVDYFGFLEEIKKRARLYSALALKGSPAYQKFTQSSEDQIYKFATENIDQSQEALKKLDGLDLYFKKAAPYDVKDKIKGFKFEIGTIKNTLLKANQKRGEYTSYIEEQKQMEKLGIKDY</sequence>
<protein>
    <submittedName>
        <fullName evidence="1">Uncharacterized protein</fullName>
    </submittedName>
</protein>
<reference evidence="1" key="1">
    <citation type="submission" date="2020-10" db="EMBL/GenBank/DDBJ databases">
        <authorList>
            <person name="Gilroy R."/>
        </authorList>
    </citation>
    <scope>NUCLEOTIDE SEQUENCE</scope>
    <source>
        <strain evidence="1">10532</strain>
    </source>
</reference>
<dbReference type="AlphaFoldDB" id="A0A9D9HP78"/>
<proteinExistence type="predicted"/>
<dbReference type="EMBL" id="JADIMM010000056">
    <property type="protein sequence ID" value="MBO8457388.1"/>
    <property type="molecule type" value="Genomic_DNA"/>
</dbReference>
<comment type="caution">
    <text evidence="1">The sequence shown here is derived from an EMBL/GenBank/DDBJ whole genome shotgun (WGS) entry which is preliminary data.</text>
</comment>
<evidence type="ECO:0000313" key="1">
    <source>
        <dbReference type="EMBL" id="MBO8457388.1"/>
    </source>
</evidence>